<evidence type="ECO:0000259" key="2">
    <source>
        <dbReference type="Pfam" id="PF07859"/>
    </source>
</evidence>
<reference evidence="3 4" key="1">
    <citation type="submission" date="2020-07" db="EMBL/GenBank/DDBJ databases">
        <title>A new beta-1,3-glucan-decomposing anaerobic bacterium isolated from anoxic soil subjected to biological soil disinfestation.</title>
        <authorList>
            <person name="Ueki A."/>
            <person name="Tonouchi A."/>
        </authorList>
    </citation>
    <scope>NUCLEOTIDE SEQUENCE [LARGE SCALE GENOMIC DNA]</scope>
    <source>
        <strain evidence="3 4">TW1</strain>
    </source>
</reference>
<proteinExistence type="predicted"/>
<dbReference type="InterPro" id="IPR013094">
    <property type="entry name" value="AB_hydrolase_3"/>
</dbReference>
<feature type="domain" description="Alpha/beta hydrolase fold-3" evidence="2">
    <location>
        <begin position="82"/>
        <end position="288"/>
    </location>
</feature>
<dbReference type="AlphaFoldDB" id="A0A6V8SMS6"/>
<dbReference type="RefSeq" id="WP_183277902.1">
    <property type="nucleotide sequence ID" value="NZ_BLZR01000001.1"/>
</dbReference>
<protein>
    <submittedName>
        <fullName evidence="3">Acetyl esterase</fullName>
    </submittedName>
</protein>
<dbReference type="Gene3D" id="3.40.50.1820">
    <property type="entry name" value="alpha/beta hydrolase"/>
    <property type="match status" value="1"/>
</dbReference>
<evidence type="ECO:0000313" key="3">
    <source>
        <dbReference type="EMBL" id="GFP76478.1"/>
    </source>
</evidence>
<evidence type="ECO:0000313" key="4">
    <source>
        <dbReference type="Proteomes" id="UP000580568"/>
    </source>
</evidence>
<dbReference type="InterPro" id="IPR050300">
    <property type="entry name" value="GDXG_lipolytic_enzyme"/>
</dbReference>
<dbReference type="PANTHER" id="PTHR48081">
    <property type="entry name" value="AB HYDROLASE SUPERFAMILY PROTEIN C4A8.06C"/>
    <property type="match status" value="1"/>
</dbReference>
<dbReference type="GO" id="GO:0016787">
    <property type="term" value="F:hydrolase activity"/>
    <property type="evidence" value="ECO:0007669"/>
    <property type="project" value="UniProtKB-KW"/>
</dbReference>
<dbReference type="EMBL" id="BLZR01000001">
    <property type="protein sequence ID" value="GFP76478.1"/>
    <property type="molecule type" value="Genomic_DNA"/>
</dbReference>
<dbReference type="Pfam" id="PF07859">
    <property type="entry name" value="Abhydrolase_3"/>
    <property type="match status" value="1"/>
</dbReference>
<keyword evidence="4" id="KW-1185">Reference proteome</keyword>
<organism evidence="3 4">
    <name type="scientific">Clostridium fungisolvens</name>
    <dbReference type="NCBI Taxonomy" id="1604897"/>
    <lineage>
        <taxon>Bacteria</taxon>
        <taxon>Bacillati</taxon>
        <taxon>Bacillota</taxon>
        <taxon>Clostridia</taxon>
        <taxon>Eubacteriales</taxon>
        <taxon>Clostridiaceae</taxon>
        <taxon>Clostridium</taxon>
    </lineage>
</organism>
<name>A0A6V8SMS6_9CLOT</name>
<comment type="caution">
    <text evidence="3">The sequence shown here is derived from an EMBL/GenBank/DDBJ whole genome shotgun (WGS) entry which is preliminary data.</text>
</comment>
<dbReference type="Proteomes" id="UP000580568">
    <property type="component" value="Unassembled WGS sequence"/>
</dbReference>
<dbReference type="SUPFAM" id="SSF53474">
    <property type="entry name" value="alpha/beta-Hydrolases"/>
    <property type="match status" value="1"/>
</dbReference>
<dbReference type="InterPro" id="IPR029058">
    <property type="entry name" value="AB_hydrolase_fold"/>
</dbReference>
<gene>
    <name evidence="3" type="ORF">bsdtw1_02581</name>
</gene>
<evidence type="ECO:0000256" key="1">
    <source>
        <dbReference type="ARBA" id="ARBA00022801"/>
    </source>
</evidence>
<accession>A0A6V8SMS6</accession>
<sequence length="324" mass="36628">MKVKFSSIDKDLRNAGRLLKLLNNTFTESKLRFMYKLSRKSKMKVNDKTIQFSEEYIVRKDGSRLRICVFKPLALKEDVPGVLWLHGGGYALGSPEVSKLYAKKFIEVSDCIVIAPDYRLSIEAPYPAALEDSYEALLWMKNHADELGIRSDQLMVGGDSAGGGLTAALTLYTRDKGEVNIAFQMPLYPMLDDRMTTESAKENDAPVWNSKSNSLGWKLYLGCLFGTEKVPYYAAAARSEDYSKLPPTATFVGSLEPFRDETIYYVENLKKAGIPVHFEIFTGCYHGFDQICPKAEVTKKAHEFLVNCFKYAIENYFAKQDTEI</sequence>
<keyword evidence="1" id="KW-0378">Hydrolase</keyword>
<dbReference type="PANTHER" id="PTHR48081:SF8">
    <property type="entry name" value="ALPHA_BETA HYDROLASE FOLD-3 DOMAIN-CONTAINING PROTEIN-RELATED"/>
    <property type="match status" value="1"/>
</dbReference>